<name>A0A2A2L0W9_9BILA</name>
<evidence type="ECO:0000313" key="2">
    <source>
        <dbReference type="EMBL" id="PAV79779.1"/>
    </source>
</evidence>
<feature type="compositionally biased region" description="Basic and acidic residues" evidence="1">
    <location>
        <begin position="55"/>
        <end position="67"/>
    </location>
</feature>
<evidence type="ECO:0000313" key="3">
    <source>
        <dbReference type="Proteomes" id="UP000218231"/>
    </source>
</evidence>
<feature type="compositionally biased region" description="Basic and acidic residues" evidence="1">
    <location>
        <begin position="23"/>
        <end position="36"/>
    </location>
</feature>
<feature type="region of interest" description="Disordered" evidence="1">
    <location>
        <begin position="1"/>
        <end position="67"/>
    </location>
</feature>
<sequence>MHAAKSFGGIEKPNTPKVPFGNHFEKEKPTFEKNLDKSIGAVGQRSPPRPSVRTLRKEKTKPPPLPTREEIDARIMQDYNNTRPLSIMSNDTISTEYGSSSIHSPTFYARQHSAHGSLPAYETPMSRMSAAANYAFDSEPSSAVSNSDDGTVEVGLEERLYFRLLHTKLVLSRILPTRMDLRIVIAIGRRSVDHPKSRLVKPPQDPMIIAQEDEAVESAKYS</sequence>
<accession>A0A2A2L0W9</accession>
<proteinExistence type="predicted"/>
<evidence type="ECO:0000256" key="1">
    <source>
        <dbReference type="SAM" id="MobiDB-lite"/>
    </source>
</evidence>
<dbReference type="EMBL" id="LIAE01007369">
    <property type="protein sequence ID" value="PAV79779.1"/>
    <property type="molecule type" value="Genomic_DNA"/>
</dbReference>
<dbReference type="AlphaFoldDB" id="A0A2A2L0W9"/>
<dbReference type="Proteomes" id="UP000218231">
    <property type="component" value="Unassembled WGS sequence"/>
</dbReference>
<organism evidence="2 3">
    <name type="scientific">Diploscapter pachys</name>
    <dbReference type="NCBI Taxonomy" id="2018661"/>
    <lineage>
        <taxon>Eukaryota</taxon>
        <taxon>Metazoa</taxon>
        <taxon>Ecdysozoa</taxon>
        <taxon>Nematoda</taxon>
        <taxon>Chromadorea</taxon>
        <taxon>Rhabditida</taxon>
        <taxon>Rhabditina</taxon>
        <taxon>Rhabditomorpha</taxon>
        <taxon>Rhabditoidea</taxon>
        <taxon>Rhabditidae</taxon>
        <taxon>Diploscapter</taxon>
    </lineage>
</organism>
<gene>
    <name evidence="2" type="ORF">WR25_17189</name>
</gene>
<protein>
    <submittedName>
        <fullName evidence="2">Uncharacterized protein</fullName>
    </submittedName>
</protein>
<reference evidence="2 3" key="1">
    <citation type="journal article" date="2017" name="Curr. Biol.">
        <title>Genome architecture and evolution of a unichromosomal asexual nematode.</title>
        <authorList>
            <person name="Fradin H."/>
            <person name="Zegar C."/>
            <person name="Gutwein M."/>
            <person name="Lucas J."/>
            <person name="Kovtun M."/>
            <person name="Corcoran D."/>
            <person name="Baugh L.R."/>
            <person name="Kiontke K."/>
            <person name="Gunsalus K."/>
            <person name="Fitch D.H."/>
            <person name="Piano F."/>
        </authorList>
    </citation>
    <scope>NUCLEOTIDE SEQUENCE [LARGE SCALE GENOMIC DNA]</scope>
    <source>
        <strain evidence="2">PF1309</strain>
    </source>
</reference>
<dbReference type="STRING" id="2018661.A0A2A2L0W9"/>
<comment type="caution">
    <text evidence="2">The sequence shown here is derived from an EMBL/GenBank/DDBJ whole genome shotgun (WGS) entry which is preliminary data.</text>
</comment>
<keyword evidence="3" id="KW-1185">Reference proteome</keyword>